<protein>
    <submittedName>
        <fullName evidence="1">Uncharacterized protein</fullName>
    </submittedName>
</protein>
<sequence length="168" mass="19368">MVTSNLNVKHIILKYIELFNIEYLMKVSENMQNFQGDEHTVIEKMIKVEAEQRWNDTGIDLYPDSFVTITYKGGFCKINDSERLLSAADHRLKRSVSRNIPYEFPPGCLIGKVEERIFHIGQGKVVHHQSGRLYLSINRIISSLGFCQLARVNGYYNVKITVMPFALI</sequence>
<evidence type="ECO:0000313" key="1">
    <source>
        <dbReference type="EMBL" id="EOW80702.1"/>
    </source>
</evidence>
<organism evidence="1 2">
    <name type="scientific">Enterococcus columbae DSM 7374 = ATCC 51263</name>
    <dbReference type="NCBI Taxonomy" id="1121865"/>
    <lineage>
        <taxon>Bacteria</taxon>
        <taxon>Bacillati</taxon>
        <taxon>Bacillota</taxon>
        <taxon>Bacilli</taxon>
        <taxon>Lactobacillales</taxon>
        <taxon>Enterococcaceae</taxon>
        <taxon>Enterococcus</taxon>
    </lineage>
</organism>
<dbReference type="AlphaFoldDB" id="S1MV36"/>
<dbReference type="Gene3D" id="2.60.120.430">
    <property type="entry name" value="Galactose-binding lectin"/>
    <property type="match status" value="1"/>
</dbReference>
<keyword evidence="2" id="KW-1185">Reference proteome</keyword>
<proteinExistence type="predicted"/>
<gene>
    <name evidence="1" type="ORF">I568_01880</name>
</gene>
<evidence type="ECO:0000313" key="2">
    <source>
        <dbReference type="Proteomes" id="UP000014113"/>
    </source>
</evidence>
<dbReference type="EMBL" id="ASWJ01000008">
    <property type="protein sequence ID" value="EOW80702.1"/>
    <property type="molecule type" value="Genomic_DNA"/>
</dbReference>
<accession>S1MV36</accession>
<name>S1MV36_9ENTE</name>
<dbReference type="Proteomes" id="UP000014113">
    <property type="component" value="Unassembled WGS sequence"/>
</dbReference>
<dbReference type="PATRIC" id="fig|1121865.3.peg.1234"/>
<dbReference type="RefSeq" id="WP_016183405.1">
    <property type="nucleotide sequence ID" value="NZ_JXKI01000031.1"/>
</dbReference>
<comment type="caution">
    <text evidence="1">The sequence shown here is derived from an EMBL/GenBank/DDBJ whole genome shotgun (WGS) entry which is preliminary data.</text>
</comment>
<reference evidence="1 2" key="1">
    <citation type="submission" date="2013-03" db="EMBL/GenBank/DDBJ databases">
        <title>The Genome Sequence of Enterococcus columbae ATCC_51263 (PacBio/Illumina hybrid assembly).</title>
        <authorList>
            <consortium name="The Broad Institute Genomics Platform"/>
            <consortium name="The Broad Institute Genome Sequencing Center for Infectious Disease"/>
            <person name="Earl A."/>
            <person name="Russ C."/>
            <person name="Gilmore M."/>
            <person name="Surin D."/>
            <person name="Walker B."/>
            <person name="Young S."/>
            <person name="Zeng Q."/>
            <person name="Gargeya S."/>
            <person name="Fitzgerald M."/>
            <person name="Haas B."/>
            <person name="Abouelleil A."/>
            <person name="Allen A.W."/>
            <person name="Alvarado L."/>
            <person name="Arachchi H.M."/>
            <person name="Berlin A.M."/>
            <person name="Chapman S.B."/>
            <person name="Gainer-Dewar J."/>
            <person name="Goldberg J."/>
            <person name="Griggs A."/>
            <person name="Gujja S."/>
            <person name="Hansen M."/>
            <person name="Howarth C."/>
            <person name="Imamovic A."/>
            <person name="Ireland A."/>
            <person name="Larimer J."/>
            <person name="McCowan C."/>
            <person name="Murphy C."/>
            <person name="Pearson M."/>
            <person name="Poon T.W."/>
            <person name="Priest M."/>
            <person name="Roberts A."/>
            <person name="Saif S."/>
            <person name="Shea T."/>
            <person name="Sisk P."/>
            <person name="Sykes S."/>
            <person name="Wortman J."/>
            <person name="Nusbaum C."/>
            <person name="Birren B."/>
        </authorList>
    </citation>
    <scope>NUCLEOTIDE SEQUENCE [LARGE SCALE GENOMIC DNA]</scope>
    <source>
        <strain evidence="1 2">ATCC 51263</strain>
    </source>
</reference>